<dbReference type="EMBL" id="GBXM01035393">
    <property type="protein sequence ID" value="JAH73184.1"/>
    <property type="molecule type" value="Transcribed_RNA"/>
</dbReference>
<reference evidence="1" key="2">
    <citation type="journal article" date="2015" name="Fish Shellfish Immunol.">
        <title>Early steps in the European eel (Anguilla anguilla)-Vibrio vulnificus interaction in the gills: Role of the RtxA13 toxin.</title>
        <authorList>
            <person name="Callol A."/>
            <person name="Pajuelo D."/>
            <person name="Ebbesson L."/>
            <person name="Teles M."/>
            <person name="MacKenzie S."/>
            <person name="Amaro C."/>
        </authorList>
    </citation>
    <scope>NUCLEOTIDE SEQUENCE</scope>
</reference>
<dbReference type="AlphaFoldDB" id="A0A0E9V4Y1"/>
<name>A0A0E9V4Y1_ANGAN</name>
<proteinExistence type="predicted"/>
<reference evidence="1" key="1">
    <citation type="submission" date="2014-11" db="EMBL/GenBank/DDBJ databases">
        <authorList>
            <person name="Amaro Gonzalez C."/>
        </authorList>
    </citation>
    <scope>NUCLEOTIDE SEQUENCE</scope>
</reference>
<sequence>MLILSKNRRLAVDIVKPFFRCEFANL</sequence>
<protein>
    <submittedName>
        <fullName evidence="1">Uncharacterized protein</fullName>
    </submittedName>
</protein>
<organism evidence="1">
    <name type="scientific">Anguilla anguilla</name>
    <name type="common">European freshwater eel</name>
    <name type="synonym">Muraena anguilla</name>
    <dbReference type="NCBI Taxonomy" id="7936"/>
    <lineage>
        <taxon>Eukaryota</taxon>
        <taxon>Metazoa</taxon>
        <taxon>Chordata</taxon>
        <taxon>Craniata</taxon>
        <taxon>Vertebrata</taxon>
        <taxon>Euteleostomi</taxon>
        <taxon>Actinopterygii</taxon>
        <taxon>Neopterygii</taxon>
        <taxon>Teleostei</taxon>
        <taxon>Anguilliformes</taxon>
        <taxon>Anguillidae</taxon>
        <taxon>Anguilla</taxon>
    </lineage>
</organism>
<accession>A0A0E9V4Y1</accession>
<evidence type="ECO:0000313" key="1">
    <source>
        <dbReference type="EMBL" id="JAH73184.1"/>
    </source>
</evidence>